<organism evidence="2 3">
    <name type="scientific">Pseudoduganella violacea</name>
    <dbReference type="NCBI Taxonomy" id="1715466"/>
    <lineage>
        <taxon>Bacteria</taxon>
        <taxon>Pseudomonadati</taxon>
        <taxon>Pseudomonadota</taxon>
        <taxon>Betaproteobacteria</taxon>
        <taxon>Burkholderiales</taxon>
        <taxon>Oxalobacteraceae</taxon>
        <taxon>Telluria group</taxon>
        <taxon>Pseudoduganella</taxon>
    </lineage>
</organism>
<proteinExistence type="predicted"/>
<sequence length="89" mass="9620">MNKPPPNSQDRKVNTQAPVGPTGGQRLPHERDESPEGVQHQKPRSVIRQAAADVEQGLVDTDRRATPGLQKAAPGNEAQARPQPGTKRD</sequence>
<reference evidence="2 3" key="1">
    <citation type="submission" date="2020-08" db="EMBL/GenBank/DDBJ databases">
        <title>Genomic Encyclopedia of Type Strains, Phase III (KMG-III): the genomes of soil and plant-associated and newly described type strains.</title>
        <authorList>
            <person name="Whitman W."/>
        </authorList>
    </citation>
    <scope>NUCLEOTIDE SEQUENCE [LARGE SCALE GENOMIC DNA]</scope>
    <source>
        <strain evidence="2 3">CECT 8897</strain>
    </source>
</reference>
<dbReference type="Proteomes" id="UP000541535">
    <property type="component" value="Unassembled WGS sequence"/>
</dbReference>
<accession>A0A7W5BBJ4</accession>
<dbReference type="RefSeq" id="WP_183441596.1">
    <property type="nucleotide sequence ID" value="NZ_JACHXD010000007.1"/>
</dbReference>
<dbReference type="AlphaFoldDB" id="A0A7W5BBJ4"/>
<name>A0A7W5BBJ4_9BURK</name>
<evidence type="ECO:0000313" key="3">
    <source>
        <dbReference type="Proteomes" id="UP000541535"/>
    </source>
</evidence>
<dbReference type="EMBL" id="JACHXD010000007">
    <property type="protein sequence ID" value="MBB3119785.1"/>
    <property type="molecule type" value="Genomic_DNA"/>
</dbReference>
<evidence type="ECO:0000313" key="2">
    <source>
        <dbReference type="EMBL" id="MBB3119785.1"/>
    </source>
</evidence>
<protein>
    <submittedName>
        <fullName evidence="2">Uncharacterized protein</fullName>
    </submittedName>
</protein>
<comment type="caution">
    <text evidence="2">The sequence shown here is derived from an EMBL/GenBank/DDBJ whole genome shotgun (WGS) entry which is preliminary data.</text>
</comment>
<feature type="region of interest" description="Disordered" evidence="1">
    <location>
        <begin position="1"/>
        <end position="89"/>
    </location>
</feature>
<evidence type="ECO:0000256" key="1">
    <source>
        <dbReference type="SAM" id="MobiDB-lite"/>
    </source>
</evidence>
<gene>
    <name evidence="2" type="ORF">FHS03_002840</name>
</gene>
<keyword evidence="3" id="KW-1185">Reference proteome</keyword>